<dbReference type="EMBL" id="MU117966">
    <property type="protein sequence ID" value="KAF9652847.1"/>
    <property type="molecule type" value="Genomic_DNA"/>
</dbReference>
<comment type="caution">
    <text evidence="1">The sequence shown here is derived from an EMBL/GenBank/DDBJ whole genome shotgun (WGS) entry which is preliminary data.</text>
</comment>
<evidence type="ECO:0000313" key="1">
    <source>
        <dbReference type="EMBL" id="KAF9652847.1"/>
    </source>
</evidence>
<sequence length="115" mass="12934">MLIPISFSLSPLLSLLPVHIRIRPVYDRLLTITYGFCIYCSFLDALPLISPPSPELVSSPLELAAHDRTRKRRPFDAFPFFLWCSLAVHVQPTTHSSPSSPSPSSHLNPRSFAYL</sequence>
<dbReference type="Proteomes" id="UP000886501">
    <property type="component" value="Unassembled WGS sequence"/>
</dbReference>
<gene>
    <name evidence="1" type="ORF">BDM02DRAFT_2367784</name>
</gene>
<evidence type="ECO:0000313" key="2">
    <source>
        <dbReference type="Proteomes" id="UP000886501"/>
    </source>
</evidence>
<proteinExistence type="predicted"/>
<organism evidence="1 2">
    <name type="scientific">Thelephora ganbajun</name>
    <name type="common">Ganba fungus</name>
    <dbReference type="NCBI Taxonomy" id="370292"/>
    <lineage>
        <taxon>Eukaryota</taxon>
        <taxon>Fungi</taxon>
        <taxon>Dikarya</taxon>
        <taxon>Basidiomycota</taxon>
        <taxon>Agaricomycotina</taxon>
        <taxon>Agaricomycetes</taxon>
        <taxon>Thelephorales</taxon>
        <taxon>Thelephoraceae</taxon>
        <taxon>Thelephora</taxon>
    </lineage>
</organism>
<protein>
    <submittedName>
        <fullName evidence="1">Uncharacterized protein</fullName>
    </submittedName>
</protein>
<accession>A0ACB6ZT85</accession>
<name>A0ACB6ZT85_THEGA</name>
<keyword evidence="2" id="KW-1185">Reference proteome</keyword>
<reference evidence="1" key="1">
    <citation type="submission" date="2019-10" db="EMBL/GenBank/DDBJ databases">
        <authorList>
            <consortium name="DOE Joint Genome Institute"/>
            <person name="Kuo A."/>
            <person name="Miyauchi S."/>
            <person name="Kiss E."/>
            <person name="Drula E."/>
            <person name="Kohler A."/>
            <person name="Sanchez-Garcia M."/>
            <person name="Andreopoulos B."/>
            <person name="Barry K.W."/>
            <person name="Bonito G."/>
            <person name="Buee M."/>
            <person name="Carver A."/>
            <person name="Chen C."/>
            <person name="Cichocki N."/>
            <person name="Clum A."/>
            <person name="Culley D."/>
            <person name="Crous P.W."/>
            <person name="Fauchery L."/>
            <person name="Girlanda M."/>
            <person name="Hayes R."/>
            <person name="Keri Z."/>
            <person name="Labutti K."/>
            <person name="Lipzen A."/>
            <person name="Lombard V."/>
            <person name="Magnuson J."/>
            <person name="Maillard F."/>
            <person name="Morin E."/>
            <person name="Murat C."/>
            <person name="Nolan M."/>
            <person name="Ohm R."/>
            <person name="Pangilinan J."/>
            <person name="Pereira M."/>
            <person name="Perotto S."/>
            <person name="Peter M."/>
            <person name="Riley R."/>
            <person name="Sitrit Y."/>
            <person name="Stielow B."/>
            <person name="Szollosi G."/>
            <person name="Zifcakova L."/>
            <person name="Stursova M."/>
            <person name="Spatafora J.W."/>
            <person name="Tedersoo L."/>
            <person name="Vaario L.-M."/>
            <person name="Yamada A."/>
            <person name="Yan M."/>
            <person name="Wang P."/>
            <person name="Xu J."/>
            <person name="Bruns T."/>
            <person name="Baldrian P."/>
            <person name="Vilgalys R."/>
            <person name="Henrissat B."/>
            <person name="Grigoriev I.V."/>
            <person name="Hibbett D."/>
            <person name="Nagy L.G."/>
            <person name="Martin F.M."/>
        </authorList>
    </citation>
    <scope>NUCLEOTIDE SEQUENCE</scope>
    <source>
        <strain evidence="1">P2</strain>
    </source>
</reference>
<reference evidence="1" key="2">
    <citation type="journal article" date="2020" name="Nat. Commun.">
        <title>Large-scale genome sequencing of mycorrhizal fungi provides insights into the early evolution of symbiotic traits.</title>
        <authorList>
            <person name="Miyauchi S."/>
            <person name="Kiss E."/>
            <person name="Kuo A."/>
            <person name="Drula E."/>
            <person name="Kohler A."/>
            <person name="Sanchez-Garcia M."/>
            <person name="Morin E."/>
            <person name="Andreopoulos B."/>
            <person name="Barry K.W."/>
            <person name="Bonito G."/>
            <person name="Buee M."/>
            <person name="Carver A."/>
            <person name="Chen C."/>
            <person name="Cichocki N."/>
            <person name="Clum A."/>
            <person name="Culley D."/>
            <person name="Crous P.W."/>
            <person name="Fauchery L."/>
            <person name="Girlanda M."/>
            <person name="Hayes R.D."/>
            <person name="Keri Z."/>
            <person name="LaButti K."/>
            <person name="Lipzen A."/>
            <person name="Lombard V."/>
            <person name="Magnuson J."/>
            <person name="Maillard F."/>
            <person name="Murat C."/>
            <person name="Nolan M."/>
            <person name="Ohm R.A."/>
            <person name="Pangilinan J."/>
            <person name="Pereira M.F."/>
            <person name="Perotto S."/>
            <person name="Peter M."/>
            <person name="Pfister S."/>
            <person name="Riley R."/>
            <person name="Sitrit Y."/>
            <person name="Stielow J.B."/>
            <person name="Szollosi G."/>
            <person name="Zifcakova L."/>
            <person name="Stursova M."/>
            <person name="Spatafora J.W."/>
            <person name="Tedersoo L."/>
            <person name="Vaario L.M."/>
            <person name="Yamada A."/>
            <person name="Yan M."/>
            <person name="Wang P."/>
            <person name="Xu J."/>
            <person name="Bruns T."/>
            <person name="Baldrian P."/>
            <person name="Vilgalys R."/>
            <person name="Dunand C."/>
            <person name="Henrissat B."/>
            <person name="Grigoriev I.V."/>
            <person name="Hibbett D."/>
            <person name="Nagy L.G."/>
            <person name="Martin F.M."/>
        </authorList>
    </citation>
    <scope>NUCLEOTIDE SEQUENCE</scope>
    <source>
        <strain evidence="1">P2</strain>
    </source>
</reference>